<reference evidence="2" key="1">
    <citation type="submission" date="2022-11" db="UniProtKB">
        <authorList>
            <consortium name="WormBaseParasite"/>
        </authorList>
    </citation>
    <scope>IDENTIFICATION</scope>
</reference>
<proteinExistence type="predicted"/>
<organism evidence="1 2">
    <name type="scientific">Panagrolaimus sp. PS1159</name>
    <dbReference type="NCBI Taxonomy" id="55785"/>
    <lineage>
        <taxon>Eukaryota</taxon>
        <taxon>Metazoa</taxon>
        <taxon>Ecdysozoa</taxon>
        <taxon>Nematoda</taxon>
        <taxon>Chromadorea</taxon>
        <taxon>Rhabditida</taxon>
        <taxon>Tylenchina</taxon>
        <taxon>Panagrolaimomorpha</taxon>
        <taxon>Panagrolaimoidea</taxon>
        <taxon>Panagrolaimidae</taxon>
        <taxon>Panagrolaimus</taxon>
    </lineage>
</organism>
<sequence>MFGFFFNFTIVITVIGGNIWDFYDPMPQPFDVSWGRRCFNHPQYIYLYYHNERIAKTSVYTKLDDLYVQSTMEHILTALFAIPGIVMPYVLFKAAYTKNYAKLIYCCGSYDDS</sequence>
<dbReference type="Proteomes" id="UP000887580">
    <property type="component" value="Unplaced"/>
</dbReference>
<accession>A0AC35GXU3</accession>
<evidence type="ECO:0000313" key="1">
    <source>
        <dbReference type="Proteomes" id="UP000887580"/>
    </source>
</evidence>
<name>A0AC35GXU3_9BILA</name>
<dbReference type="WBParaSite" id="PS1159_v2.g9370.t1">
    <property type="protein sequence ID" value="PS1159_v2.g9370.t1"/>
    <property type="gene ID" value="PS1159_v2.g9370"/>
</dbReference>
<evidence type="ECO:0000313" key="2">
    <source>
        <dbReference type="WBParaSite" id="PS1159_v2.g9370.t1"/>
    </source>
</evidence>
<protein>
    <submittedName>
        <fullName evidence="2">Uncharacterized protein</fullName>
    </submittedName>
</protein>